<dbReference type="PANTHER" id="PTHR30213:SF0">
    <property type="entry name" value="UPF0761 MEMBRANE PROTEIN YIHY"/>
    <property type="match status" value="1"/>
</dbReference>
<feature type="compositionally biased region" description="Basic and acidic residues" evidence="6">
    <location>
        <begin position="312"/>
        <end position="323"/>
    </location>
</feature>
<dbReference type="InterPro" id="IPR017039">
    <property type="entry name" value="Virul_fac_BrkB"/>
</dbReference>
<feature type="transmembrane region" description="Helical" evidence="7">
    <location>
        <begin position="231"/>
        <end position="254"/>
    </location>
</feature>
<keyword evidence="9" id="KW-1185">Reference proteome</keyword>
<comment type="subcellular location">
    <subcellularLocation>
        <location evidence="1">Cell membrane</location>
        <topology evidence="1">Multi-pass membrane protein</topology>
    </subcellularLocation>
</comment>
<evidence type="ECO:0000256" key="1">
    <source>
        <dbReference type="ARBA" id="ARBA00004651"/>
    </source>
</evidence>
<evidence type="ECO:0000256" key="4">
    <source>
        <dbReference type="ARBA" id="ARBA00022989"/>
    </source>
</evidence>
<comment type="caution">
    <text evidence="8">The sequence shown here is derived from an EMBL/GenBank/DDBJ whole genome shotgun (WGS) entry which is preliminary data.</text>
</comment>
<feature type="transmembrane region" description="Helical" evidence="7">
    <location>
        <begin position="48"/>
        <end position="74"/>
    </location>
</feature>
<feature type="transmembrane region" description="Helical" evidence="7">
    <location>
        <begin position="266"/>
        <end position="288"/>
    </location>
</feature>
<gene>
    <name evidence="8" type="ORF">ACFOWE_01265</name>
</gene>
<evidence type="ECO:0000256" key="6">
    <source>
        <dbReference type="SAM" id="MobiDB-lite"/>
    </source>
</evidence>
<feature type="region of interest" description="Disordered" evidence="6">
    <location>
        <begin position="1"/>
        <end position="23"/>
    </location>
</feature>
<protein>
    <submittedName>
        <fullName evidence="8">YihY/virulence factor BrkB family protein</fullName>
    </submittedName>
</protein>
<dbReference type="RefSeq" id="WP_377284863.1">
    <property type="nucleotide sequence ID" value="NZ_JBHSBM010000005.1"/>
</dbReference>
<feature type="transmembrane region" description="Helical" evidence="7">
    <location>
        <begin position="113"/>
        <end position="134"/>
    </location>
</feature>
<evidence type="ECO:0000256" key="2">
    <source>
        <dbReference type="ARBA" id="ARBA00022475"/>
    </source>
</evidence>
<dbReference type="PANTHER" id="PTHR30213">
    <property type="entry name" value="INNER MEMBRANE PROTEIN YHJD"/>
    <property type="match status" value="1"/>
</dbReference>
<evidence type="ECO:0000313" key="9">
    <source>
        <dbReference type="Proteomes" id="UP001595850"/>
    </source>
</evidence>
<feature type="compositionally biased region" description="Basic and acidic residues" evidence="6">
    <location>
        <begin position="331"/>
        <end position="342"/>
    </location>
</feature>
<organism evidence="8 9">
    <name type="scientific">Planomonospora corallina</name>
    <dbReference type="NCBI Taxonomy" id="1806052"/>
    <lineage>
        <taxon>Bacteria</taxon>
        <taxon>Bacillati</taxon>
        <taxon>Actinomycetota</taxon>
        <taxon>Actinomycetes</taxon>
        <taxon>Streptosporangiales</taxon>
        <taxon>Streptosporangiaceae</taxon>
        <taxon>Planomonospora</taxon>
    </lineage>
</organism>
<keyword evidence="4 7" id="KW-1133">Transmembrane helix</keyword>
<keyword evidence="3 7" id="KW-0812">Transmembrane</keyword>
<dbReference type="Proteomes" id="UP001595850">
    <property type="component" value="Unassembled WGS sequence"/>
</dbReference>
<evidence type="ECO:0000256" key="5">
    <source>
        <dbReference type="ARBA" id="ARBA00023136"/>
    </source>
</evidence>
<dbReference type="EMBL" id="JBHSBM010000005">
    <property type="protein sequence ID" value="MFC4056904.1"/>
    <property type="molecule type" value="Genomic_DNA"/>
</dbReference>
<feature type="region of interest" description="Disordered" evidence="6">
    <location>
        <begin position="304"/>
        <end position="342"/>
    </location>
</feature>
<keyword evidence="2" id="KW-1003">Cell membrane</keyword>
<proteinExistence type="predicted"/>
<dbReference type="NCBIfam" id="TIGR00765">
    <property type="entry name" value="yihY_not_rbn"/>
    <property type="match status" value="1"/>
</dbReference>
<feature type="transmembrane region" description="Helical" evidence="7">
    <location>
        <begin position="197"/>
        <end position="219"/>
    </location>
</feature>
<evidence type="ECO:0000256" key="7">
    <source>
        <dbReference type="SAM" id="Phobius"/>
    </source>
</evidence>
<reference evidence="9" key="1">
    <citation type="journal article" date="2019" name="Int. J. Syst. Evol. Microbiol.">
        <title>The Global Catalogue of Microorganisms (GCM) 10K type strain sequencing project: providing services to taxonomists for standard genome sequencing and annotation.</title>
        <authorList>
            <consortium name="The Broad Institute Genomics Platform"/>
            <consortium name="The Broad Institute Genome Sequencing Center for Infectious Disease"/>
            <person name="Wu L."/>
            <person name="Ma J."/>
        </authorList>
    </citation>
    <scope>NUCLEOTIDE SEQUENCE [LARGE SCALE GENOMIC DNA]</scope>
    <source>
        <strain evidence="9">TBRC 4489</strain>
    </source>
</reference>
<evidence type="ECO:0000256" key="3">
    <source>
        <dbReference type="ARBA" id="ARBA00022692"/>
    </source>
</evidence>
<name>A0ABV8I1V2_9ACTN</name>
<keyword evidence="5 7" id="KW-0472">Membrane</keyword>
<feature type="transmembrane region" description="Helical" evidence="7">
    <location>
        <begin position="155"/>
        <end position="177"/>
    </location>
</feature>
<dbReference type="PIRSF" id="PIRSF035875">
    <property type="entry name" value="RNase_BN"/>
    <property type="match status" value="1"/>
</dbReference>
<dbReference type="Pfam" id="PF03631">
    <property type="entry name" value="Virul_fac_BrkB"/>
    <property type="match status" value="1"/>
</dbReference>
<sequence length="342" mass="36592">MSTPHAARSSHQADRAAPETPAQLSPRDWWGVLKRTVREFRDDSLMDWAAALTYYGVLSIFPALIVLVSLFGLVGQDVISTLLAQVSAVAPADATELVEQQVRNLRTTQGTGLVAIFGLLLALWSASGYVGAFVRAGNAIYDIEEGRPFWKLTPLRVGLTLLLVLLLAVSAVIVTFTGQLARLAGDALGVGDTAVTIWSIAKWPVLVLIVSCLVMLLYWAAPNVRQPGFPWISPGGLLAVLLWIAVSAGFAVYVANFASYNKTYGALGTVVVFLIWLWLSNMAILLGAEFDAELVRGRKIAQGHPPAAEPYVEPRDPAEEDPGRPGGEGLGRPDDGGPARPG</sequence>
<evidence type="ECO:0000313" key="8">
    <source>
        <dbReference type="EMBL" id="MFC4056904.1"/>
    </source>
</evidence>
<accession>A0ABV8I1V2</accession>